<dbReference type="CDD" id="cd08648">
    <property type="entry name" value="FMT_core_Formyl-FH4-Hydrolase_C"/>
    <property type="match status" value="1"/>
</dbReference>
<gene>
    <name evidence="3 6" type="primary">purU</name>
    <name evidence="6" type="ORF">C3942_06855</name>
</gene>
<dbReference type="PANTHER" id="PTHR42706">
    <property type="entry name" value="FORMYLTETRAHYDROFOLATE DEFORMYLASE"/>
    <property type="match status" value="1"/>
</dbReference>
<feature type="domain" description="ACT" evidence="5">
    <location>
        <begin position="10"/>
        <end position="92"/>
    </location>
</feature>
<dbReference type="Gene3D" id="3.30.70.260">
    <property type="match status" value="1"/>
</dbReference>
<evidence type="ECO:0000259" key="5">
    <source>
        <dbReference type="PROSITE" id="PS51671"/>
    </source>
</evidence>
<dbReference type="InterPro" id="IPR036477">
    <property type="entry name" value="Formyl_transf_N_sf"/>
</dbReference>
<dbReference type="GO" id="GO:0006730">
    <property type="term" value="P:one-carbon metabolic process"/>
    <property type="evidence" value="ECO:0007669"/>
    <property type="project" value="UniProtKB-KW"/>
</dbReference>
<accession>A0A2S5THM2</accession>
<dbReference type="PRINTS" id="PR01575">
    <property type="entry name" value="FFH4HYDRLASE"/>
</dbReference>
<dbReference type="UniPathway" id="UPA00074">
    <property type="reaction ID" value="UER00170"/>
</dbReference>
<dbReference type="Pfam" id="PF01842">
    <property type="entry name" value="ACT"/>
    <property type="match status" value="1"/>
</dbReference>
<comment type="similarity">
    <text evidence="3">Belongs to the PurU family.</text>
</comment>
<proteinExistence type="inferred from homology"/>
<dbReference type="AlphaFoldDB" id="A0A2S5THM2"/>
<keyword evidence="3" id="KW-0658">Purine biosynthesis</keyword>
<dbReference type="Proteomes" id="UP000238220">
    <property type="component" value="Unassembled WGS sequence"/>
</dbReference>
<protein>
    <recommendedName>
        <fullName evidence="3 4">Formyltetrahydrofolate deformylase</fullName>
        <ecNumber evidence="3 4">3.5.1.10</ecNumber>
    </recommendedName>
    <alternativeName>
        <fullName evidence="3">Formyl-FH(4) hydrolase</fullName>
    </alternativeName>
</protein>
<dbReference type="NCBIfam" id="TIGR00655">
    <property type="entry name" value="PurU"/>
    <property type="match status" value="1"/>
</dbReference>
<feature type="active site" evidence="3">
    <location>
        <position position="233"/>
    </location>
</feature>
<dbReference type="HAMAP" id="MF_01927">
    <property type="entry name" value="PurU"/>
    <property type="match status" value="1"/>
</dbReference>
<organism evidence="6 7">
    <name type="scientific">Solimonas fluminis</name>
    <dbReference type="NCBI Taxonomy" id="2086571"/>
    <lineage>
        <taxon>Bacteria</taxon>
        <taxon>Pseudomonadati</taxon>
        <taxon>Pseudomonadota</taxon>
        <taxon>Gammaproteobacteria</taxon>
        <taxon>Nevskiales</taxon>
        <taxon>Nevskiaceae</taxon>
        <taxon>Solimonas</taxon>
    </lineage>
</organism>
<dbReference type="EMBL" id="PSNW01000003">
    <property type="protein sequence ID" value="PPE74480.1"/>
    <property type="molecule type" value="Genomic_DNA"/>
</dbReference>
<dbReference type="GO" id="GO:0008864">
    <property type="term" value="F:formyltetrahydrofolate deformylase activity"/>
    <property type="evidence" value="ECO:0007669"/>
    <property type="project" value="UniProtKB-UniRule"/>
</dbReference>
<evidence type="ECO:0000256" key="2">
    <source>
        <dbReference type="ARBA" id="ARBA00022801"/>
    </source>
</evidence>
<dbReference type="PIRSF" id="PIRSF036480">
    <property type="entry name" value="FormyFH4_hydr"/>
    <property type="match status" value="1"/>
</dbReference>
<dbReference type="CDD" id="cd04875">
    <property type="entry name" value="ACT_F4HF-DF"/>
    <property type="match status" value="1"/>
</dbReference>
<keyword evidence="2 3" id="KW-0378">Hydrolase</keyword>
<dbReference type="InterPro" id="IPR044074">
    <property type="entry name" value="PurU_ACT"/>
</dbReference>
<dbReference type="Gene3D" id="3.40.50.170">
    <property type="entry name" value="Formyl transferase, N-terminal domain"/>
    <property type="match status" value="1"/>
</dbReference>
<name>A0A2S5THM2_9GAMM</name>
<dbReference type="NCBIfam" id="NF004684">
    <property type="entry name" value="PRK06027.1"/>
    <property type="match status" value="1"/>
</dbReference>
<keyword evidence="1 3" id="KW-0554">One-carbon metabolism</keyword>
<dbReference type="RefSeq" id="WP_104229638.1">
    <property type="nucleotide sequence ID" value="NZ_PSNW01000003.1"/>
</dbReference>
<dbReference type="SUPFAM" id="SSF55021">
    <property type="entry name" value="ACT-like"/>
    <property type="match status" value="1"/>
</dbReference>
<evidence type="ECO:0000256" key="3">
    <source>
        <dbReference type="HAMAP-Rule" id="MF_01927"/>
    </source>
</evidence>
<comment type="pathway">
    <text evidence="3">Purine metabolism; IMP biosynthesis via de novo pathway; formate from 10-formyl-5,6,7,8-tetrahydrofolate: step 1/1.</text>
</comment>
<dbReference type="InterPro" id="IPR045865">
    <property type="entry name" value="ACT-like_dom_sf"/>
</dbReference>
<dbReference type="InterPro" id="IPR004810">
    <property type="entry name" value="PurU"/>
</dbReference>
<dbReference type="PROSITE" id="PS51671">
    <property type="entry name" value="ACT"/>
    <property type="match status" value="1"/>
</dbReference>
<dbReference type="Pfam" id="PF00551">
    <property type="entry name" value="Formyl_trans_N"/>
    <property type="match status" value="1"/>
</dbReference>
<dbReference type="InterPro" id="IPR002376">
    <property type="entry name" value="Formyl_transf_N"/>
</dbReference>
<dbReference type="InterPro" id="IPR041729">
    <property type="entry name" value="Formyl-FH4-Hydrolase_C"/>
</dbReference>
<dbReference type="SUPFAM" id="SSF53328">
    <property type="entry name" value="Formyltransferase"/>
    <property type="match status" value="1"/>
</dbReference>
<evidence type="ECO:0000313" key="7">
    <source>
        <dbReference type="Proteomes" id="UP000238220"/>
    </source>
</evidence>
<evidence type="ECO:0000256" key="1">
    <source>
        <dbReference type="ARBA" id="ARBA00022563"/>
    </source>
</evidence>
<dbReference type="GO" id="GO:0006189">
    <property type="term" value="P:'de novo' IMP biosynthetic process"/>
    <property type="evidence" value="ECO:0007669"/>
    <property type="project" value="UniProtKB-UniRule"/>
</dbReference>
<comment type="catalytic activity">
    <reaction evidence="3">
        <text>(6R)-10-formyltetrahydrofolate + H2O = (6S)-5,6,7,8-tetrahydrofolate + formate + H(+)</text>
        <dbReference type="Rhea" id="RHEA:19833"/>
        <dbReference type="ChEBI" id="CHEBI:15377"/>
        <dbReference type="ChEBI" id="CHEBI:15378"/>
        <dbReference type="ChEBI" id="CHEBI:15740"/>
        <dbReference type="ChEBI" id="CHEBI:57453"/>
        <dbReference type="ChEBI" id="CHEBI:195366"/>
        <dbReference type="EC" id="3.5.1.10"/>
    </reaction>
</comment>
<dbReference type="PANTHER" id="PTHR42706:SF1">
    <property type="entry name" value="FORMYLTETRAHYDROFOLATE DEFORMYLASE 2, MITOCHONDRIAL"/>
    <property type="match status" value="1"/>
</dbReference>
<evidence type="ECO:0000256" key="4">
    <source>
        <dbReference type="NCBIfam" id="TIGR00655"/>
    </source>
</evidence>
<keyword evidence="7" id="KW-1185">Reference proteome</keyword>
<comment type="function">
    <text evidence="3">Catalyzes the hydrolysis of 10-formyltetrahydrofolate (formyl-FH4) to formate and tetrahydrofolate (FH4).</text>
</comment>
<reference evidence="6 7" key="1">
    <citation type="submission" date="2018-02" db="EMBL/GenBank/DDBJ databases">
        <title>Genome sequencing of Solimonas sp. HR-BB.</title>
        <authorList>
            <person name="Lee Y."/>
            <person name="Jeon C.O."/>
        </authorList>
    </citation>
    <scope>NUCLEOTIDE SEQUENCE [LARGE SCALE GENOMIC DNA]</scope>
    <source>
        <strain evidence="6 7">HR-BB</strain>
    </source>
</reference>
<dbReference type="InterPro" id="IPR002912">
    <property type="entry name" value="ACT_dom"/>
</dbReference>
<sequence>MTTLPETTARLLITCPDRPGIVSAVTTFLYHHGLNITELDQHSSDPSGGKFFMRLEFQTPSMDVSRPALAQAFGEVVAKRFEMDWRLSFAADKPRMALLVSRHDHALLELLWRWQRGELRADIPMVISNHPDLRESVERFGVRFEHVAIDAATHAEAEAKMLALLAGQTDLIVLARYMRILSGEFVAHYPSRIINIHHSFLPAFVGADPYQQAQLRGVKIIGATAHYVTADLDQGPIIEQDVVRVSHRDELVDLKNLGRDLERQVLARAVRWHIEDRVIVDGNKTVVFS</sequence>
<comment type="caution">
    <text evidence="6">The sequence shown here is derived from an EMBL/GenBank/DDBJ whole genome shotgun (WGS) entry which is preliminary data.</text>
</comment>
<dbReference type="OrthoDB" id="9806170at2"/>
<evidence type="ECO:0000313" key="6">
    <source>
        <dbReference type="EMBL" id="PPE74480.1"/>
    </source>
</evidence>
<dbReference type="EC" id="3.5.1.10" evidence="3 4"/>